<dbReference type="CDD" id="cd08267">
    <property type="entry name" value="MDR1"/>
    <property type="match status" value="1"/>
</dbReference>
<dbReference type="PANTHER" id="PTHR44013:SF1">
    <property type="entry name" value="ZINC-TYPE ALCOHOL DEHYDROGENASE-LIKE PROTEIN C16A3.02C"/>
    <property type="match status" value="1"/>
</dbReference>
<dbReference type="SUPFAM" id="SSF50129">
    <property type="entry name" value="GroES-like"/>
    <property type="match status" value="1"/>
</dbReference>
<keyword evidence="3" id="KW-1185">Reference proteome</keyword>
<dbReference type="Pfam" id="PF08240">
    <property type="entry name" value="ADH_N"/>
    <property type="match status" value="1"/>
</dbReference>
<dbReference type="GO" id="GO:0016491">
    <property type="term" value="F:oxidoreductase activity"/>
    <property type="evidence" value="ECO:0007669"/>
    <property type="project" value="InterPro"/>
</dbReference>
<evidence type="ECO:0000313" key="3">
    <source>
        <dbReference type="Proteomes" id="UP000481087"/>
    </source>
</evidence>
<dbReference type="InterPro" id="IPR020843">
    <property type="entry name" value="ER"/>
</dbReference>
<proteinExistence type="predicted"/>
<dbReference type="SUPFAM" id="SSF51735">
    <property type="entry name" value="NAD(P)-binding Rossmann-fold domains"/>
    <property type="match status" value="1"/>
</dbReference>
<evidence type="ECO:0000313" key="2">
    <source>
        <dbReference type="EMBL" id="MZQ85098.1"/>
    </source>
</evidence>
<comment type="caution">
    <text evidence="2">The sequence shown here is derived from an EMBL/GenBank/DDBJ whole genome shotgun (WGS) entry which is preliminary data.</text>
</comment>
<dbReference type="InterPro" id="IPR013154">
    <property type="entry name" value="ADH-like_N"/>
</dbReference>
<gene>
    <name evidence="2" type="ORF">GQF01_23570</name>
</gene>
<dbReference type="PANTHER" id="PTHR44013">
    <property type="entry name" value="ZINC-TYPE ALCOHOL DEHYDROGENASE-LIKE PROTEIN C16A3.02C"/>
    <property type="match status" value="1"/>
</dbReference>
<dbReference type="Gene3D" id="3.90.180.10">
    <property type="entry name" value="Medium-chain alcohol dehydrogenases, catalytic domain"/>
    <property type="match status" value="1"/>
</dbReference>
<dbReference type="RefSeq" id="WP_161409127.1">
    <property type="nucleotide sequence ID" value="NZ_WTUZ01000022.1"/>
</dbReference>
<protein>
    <submittedName>
        <fullName evidence="2">Zinc-binding dehydrogenase</fullName>
    </submittedName>
</protein>
<dbReference type="AlphaFoldDB" id="A0A6L8V3V8"/>
<dbReference type="InterPro" id="IPR011032">
    <property type="entry name" value="GroES-like_sf"/>
</dbReference>
<dbReference type="Pfam" id="PF13602">
    <property type="entry name" value="ADH_zinc_N_2"/>
    <property type="match status" value="1"/>
</dbReference>
<dbReference type="Gene3D" id="3.40.50.720">
    <property type="entry name" value="NAD(P)-binding Rossmann-like Domain"/>
    <property type="match status" value="1"/>
</dbReference>
<feature type="domain" description="Enoyl reductase (ER)" evidence="1">
    <location>
        <begin position="10"/>
        <end position="317"/>
    </location>
</feature>
<dbReference type="SMART" id="SM00829">
    <property type="entry name" value="PKS_ER"/>
    <property type="match status" value="1"/>
</dbReference>
<organism evidence="2 3">
    <name type="scientific">Paenibacillus silvestris</name>
    <dbReference type="NCBI Taxonomy" id="2606219"/>
    <lineage>
        <taxon>Bacteria</taxon>
        <taxon>Bacillati</taxon>
        <taxon>Bacillota</taxon>
        <taxon>Bacilli</taxon>
        <taxon>Bacillales</taxon>
        <taxon>Paenibacillaceae</taxon>
        <taxon>Paenibacillus</taxon>
    </lineage>
</organism>
<evidence type="ECO:0000259" key="1">
    <source>
        <dbReference type="SMART" id="SM00829"/>
    </source>
</evidence>
<dbReference type="EMBL" id="WTUZ01000022">
    <property type="protein sequence ID" value="MZQ85098.1"/>
    <property type="molecule type" value="Genomic_DNA"/>
</dbReference>
<dbReference type="Proteomes" id="UP000481087">
    <property type="component" value="Unassembled WGS sequence"/>
</dbReference>
<name>A0A6L8V3V8_9BACL</name>
<accession>A0A6L8V3V8</accession>
<dbReference type="InterPro" id="IPR036291">
    <property type="entry name" value="NAD(P)-bd_dom_sf"/>
</dbReference>
<dbReference type="InterPro" id="IPR052733">
    <property type="entry name" value="Chloroplast_QOR"/>
</dbReference>
<reference evidence="2 3" key="1">
    <citation type="submission" date="2019-12" db="EMBL/GenBank/DDBJ databases">
        <title>Paenibacillus sp. nov. sp. isolated from soil.</title>
        <authorList>
            <person name="Kim J."/>
            <person name="Jeong S.E."/>
            <person name="Jung H.S."/>
            <person name="Jeon C.O."/>
        </authorList>
    </citation>
    <scope>NUCLEOTIDE SEQUENCE [LARGE SCALE GENOMIC DNA]</scope>
    <source>
        <strain evidence="2 3">5J-6</strain>
    </source>
</reference>
<sequence>MKAIITTKYGSPDVLRLREVEKPIPKDNEILIKISAAVVTPADCAFRKADPFMTRLFSGLTKPNCIPGFELAGEIEEVGGGVTLFKKGDQVFGTSGTGFGAHAEYKCLPETGVIITKPANMTYADAVGICDGGLTALSFLRDIGQIQRGQQVLINGASGAVGAYGVQLAKYYGAEVTGVCSSVNVNLVQSLGADHVIDYTRTDFTTNGETYDIIFDAVGKSSFTRCKSSLKQTGIYLSSVPSLAILLQMLWTSRIGSKRAYFAATGLKQKKENLTFLKELAEAGKLRSVIDRRYALEQITEAHRYVDSGRKKGNVVITVG</sequence>